<organism evidence="2 3">
    <name type="scientific">Lineolata rhizophorae</name>
    <dbReference type="NCBI Taxonomy" id="578093"/>
    <lineage>
        <taxon>Eukaryota</taxon>
        <taxon>Fungi</taxon>
        <taxon>Dikarya</taxon>
        <taxon>Ascomycota</taxon>
        <taxon>Pezizomycotina</taxon>
        <taxon>Dothideomycetes</taxon>
        <taxon>Dothideomycetes incertae sedis</taxon>
        <taxon>Lineolatales</taxon>
        <taxon>Lineolataceae</taxon>
        <taxon>Lineolata</taxon>
    </lineage>
</organism>
<feature type="compositionally biased region" description="Basic residues" evidence="1">
    <location>
        <begin position="138"/>
        <end position="150"/>
    </location>
</feature>
<feature type="region of interest" description="Disordered" evidence="1">
    <location>
        <begin position="136"/>
        <end position="162"/>
    </location>
</feature>
<accession>A0A6A6PCP6</accession>
<proteinExistence type="predicted"/>
<evidence type="ECO:0000313" key="2">
    <source>
        <dbReference type="EMBL" id="KAF2461734.1"/>
    </source>
</evidence>
<name>A0A6A6PCP6_9PEZI</name>
<protein>
    <submittedName>
        <fullName evidence="2">Uncharacterized protein</fullName>
    </submittedName>
</protein>
<dbReference type="AlphaFoldDB" id="A0A6A6PCP6"/>
<evidence type="ECO:0000256" key="1">
    <source>
        <dbReference type="SAM" id="MobiDB-lite"/>
    </source>
</evidence>
<sequence>MPLFSNRTIVSSSTPLRPRIQKATSVGPTTHALHLFFQFKSSVTSTSTPCLITPMPTLAPHHFVRRVPELNAMTSNSVGVSIEREDSASELTALPRKSHADTTMAPHEKVGRLPAATGTTSQTPGQQRVLWERTRETKKARRRRRGRRSMLHISEGGQCISV</sequence>
<gene>
    <name evidence="2" type="ORF">BDY21DRAFT_333128</name>
</gene>
<keyword evidence="3" id="KW-1185">Reference proteome</keyword>
<evidence type="ECO:0000313" key="3">
    <source>
        <dbReference type="Proteomes" id="UP000799766"/>
    </source>
</evidence>
<dbReference type="Proteomes" id="UP000799766">
    <property type="component" value="Unassembled WGS sequence"/>
</dbReference>
<dbReference type="EMBL" id="MU001671">
    <property type="protein sequence ID" value="KAF2461734.1"/>
    <property type="molecule type" value="Genomic_DNA"/>
</dbReference>
<reference evidence="2" key="1">
    <citation type="journal article" date="2020" name="Stud. Mycol.">
        <title>101 Dothideomycetes genomes: a test case for predicting lifestyles and emergence of pathogens.</title>
        <authorList>
            <person name="Haridas S."/>
            <person name="Albert R."/>
            <person name="Binder M."/>
            <person name="Bloem J."/>
            <person name="Labutti K."/>
            <person name="Salamov A."/>
            <person name="Andreopoulos B."/>
            <person name="Baker S."/>
            <person name="Barry K."/>
            <person name="Bills G."/>
            <person name="Bluhm B."/>
            <person name="Cannon C."/>
            <person name="Castanera R."/>
            <person name="Culley D."/>
            <person name="Daum C."/>
            <person name="Ezra D."/>
            <person name="Gonzalez J."/>
            <person name="Henrissat B."/>
            <person name="Kuo A."/>
            <person name="Liang C."/>
            <person name="Lipzen A."/>
            <person name="Lutzoni F."/>
            <person name="Magnuson J."/>
            <person name="Mondo S."/>
            <person name="Nolan M."/>
            <person name="Ohm R."/>
            <person name="Pangilinan J."/>
            <person name="Park H.-J."/>
            <person name="Ramirez L."/>
            <person name="Alfaro M."/>
            <person name="Sun H."/>
            <person name="Tritt A."/>
            <person name="Yoshinaga Y."/>
            <person name="Zwiers L.-H."/>
            <person name="Turgeon B."/>
            <person name="Goodwin S."/>
            <person name="Spatafora J."/>
            <person name="Crous P."/>
            <person name="Grigoriev I."/>
        </authorList>
    </citation>
    <scope>NUCLEOTIDE SEQUENCE</scope>
    <source>
        <strain evidence="2">ATCC 16933</strain>
    </source>
</reference>